<dbReference type="InterPro" id="IPR050879">
    <property type="entry name" value="Acyltransferase_3"/>
</dbReference>
<comment type="caution">
    <text evidence="3">The sequence shown here is derived from an EMBL/GenBank/DDBJ whole genome shotgun (WGS) entry which is preliminary data.</text>
</comment>
<dbReference type="AlphaFoldDB" id="A0A916SAP3"/>
<feature type="transmembrane region" description="Helical" evidence="1">
    <location>
        <begin position="224"/>
        <end position="242"/>
    </location>
</feature>
<feature type="transmembrane region" description="Helical" evidence="1">
    <location>
        <begin position="37"/>
        <end position="57"/>
    </location>
</feature>
<sequence length="374" mass="41887">MQRIPDFDGLRFVLCLGMAFFHYSFRVPVENEYLQHLILRFSYFTDVFFILSGLFLARGRDPVWSGRSYAAFVAKRLARIYPLHAAIFSCFGLLSILTATGFMHPHAQPDMDWRNALAQLFLVHSWGVAGKSFSYNYVSWSLSALLAMYLCFPGFDVLCRRYGGRAIFFVVAALIGCELLARAWDAPSITRAQYADIGILRVLPSFLFGMWLARQRPGDLPKPLIRFALAACVLVFLFHEPAYLGGEGATLEGLARLIFLYISTFVLYAASMQGIPTPLRWRGFVGPSRYSFGIFILHPLVGLVFFNMLPETWGKSVAGALLLISAGVLLSVLAAVVAWRLFENPVHRWLVGRIDAWAARRSDAKPELTSSASS</sequence>
<dbReference type="RefSeq" id="WP_188823844.1">
    <property type="nucleotide sequence ID" value="NZ_BMHH01000006.1"/>
</dbReference>
<feature type="transmembrane region" description="Helical" evidence="1">
    <location>
        <begin position="162"/>
        <end position="181"/>
    </location>
</feature>
<keyword evidence="3" id="KW-0808">Transferase</keyword>
<keyword evidence="1" id="KW-1133">Transmembrane helix</keyword>
<dbReference type="PANTHER" id="PTHR23028:SF53">
    <property type="entry name" value="ACYL_TRANSF_3 DOMAIN-CONTAINING PROTEIN"/>
    <property type="match status" value="1"/>
</dbReference>
<feature type="transmembrane region" description="Helical" evidence="1">
    <location>
        <begin position="290"/>
        <end position="309"/>
    </location>
</feature>
<keyword evidence="1" id="KW-0472">Membrane</keyword>
<dbReference type="GO" id="GO:0000271">
    <property type="term" value="P:polysaccharide biosynthetic process"/>
    <property type="evidence" value="ECO:0007669"/>
    <property type="project" value="TreeGrafter"/>
</dbReference>
<protein>
    <submittedName>
        <fullName evidence="3">Acyltransferase</fullName>
    </submittedName>
</protein>
<keyword evidence="1" id="KW-0812">Transmembrane</keyword>
<dbReference type="EMBL" id="BMHH01000006">
    <property type="protein sequence ID" value="GGA91318.1"/>
    <property type="molecule type" value="Genomic_DNA"/>
</dbReference>
<feature type="transmembrane region" description="Helical" evidence="1">
    <location>
        <begin position="321"/>
        <end position="342"/>
    </location>
</feature>
<keyword evidence="4" id="KW-1185">Reference proteome</keyword>
<accession>A0A916SAP3</accession>
<dbReference type="PANTHER" id="PTHR23028">
    <property type="entry name" value="ACETYLTRANSFERASE"/>
    <property type="match status" value="1"/>
</dbReference>
<proteinExistence type="predicted"/>
<evidence type="ECO:0000259" key="2">
    <source>
        <dbReference type="Pfam" id="PF01757"/>
    </source>
</evidence>
<evidence type="ECO:0000313" key="3">
    <source>
        <dbReference type="EMBL" id="GGA91318.1"/>
    </source>
</evidence>
<feature type="transmembrane region" description="Helical" evidence="1">
    <location>
        <begin position="78"/>
        <end position="103"/>
    </location>
</feature>
<evidence type="ECO:0000313" key="4">
    <source>
        <dbReference type="Proteomes" id="UP000646478"/>
    </source>
</evidence>
<organism evidence="3 4">
    <name type="scientific">Brucella endophytica</name>
    <dbReference type="NCBI Taxonomy" id="1963359"/>
    <lineage>
        <taxon>Bacteria</taxon>
        <taxon>Pseudomonadati</taxon>
        <taxon>Pseudomonadota</taxon>
        <taxon>Alphaproteobacteria</taxon>
        <taxon>Hyphomicrobiales</taxon>
        <taxon>Brucellaceae</taxon>
        <taxon>Brucella/Ochrobactrum group</taxon>
        <taxon>Brucella</taxon>
    </lineage>
</organism>
<reference evidence="3" key="1">
    <citation type="journal article" date="2014" name="Int. J. Syst. Evol. Microbiol.">
        <title>Complete genome sequence of Corynebacterium casei LMG S-19264T (=DSM 44701T), isolated from a smear-ripened cheese.</title>
        <authorList>
            <consortium name="US DOE Joint Genome Institute (JGI-PGF)"/>
            <person name="Walter F."/>
            <person name="Albersmeier A."/>
            <person name="Kalinowski J."/>
            <person name="Ruckert C."/>
        </authorList>
    </citation>
    <scope>NUCLEOTIDE SEQUENCE</scope>
    <source>
        <strain evidence="3">CGMCC 1.15082</strain>
    </source>
</reference>
<reference evidence="3" key="2">
    <citation type="submission" date="2020-09" db="EMBL/GenBank/DDBJ databases">
        <authorList>
            <person name="Sun Q."/>
            <person name="Zhou Y."/>
        </authorList>
    </citation>
    <scope>NUCLEOTIDE SEQUENCE</scope>
    <source>
        <strain evidence="3">CGMCC 1.15082</strain>
    </source>
</reference>
<dbReference type="Proteomes" id="UP000646478">
    <property type="component" value="Unassembled WGS sequence"/>
</dbReference>
<evidence type="ECO:0000256" key="1">
    <source>
        <dbReference type="SAM" id="Phobius"/>
    </source>
</evidence>
<dbReference type="InterPro" id="IPR002656">
    <property type="entry name" value="Acyl_transf_3_dom"/>
</dbReference>
<feature type="transmembrane region" description="Helical" evidence="1">
    <location>
        <begin position="137"/>
        <end position="155"/>
    </location>
</feature>
<feature type="transmembrane region" description="Helical" evidence="1">
    <location>
        <begin position="7"/>
        <end position="25"/>
    </location>
</feature>
<feature type="domain" description="Acyltransferase 3" evidence="2">
    <location>
        <begin position="5"/>
        <end position="337"/>
    </location>
</feature>
<name>A0A916SAP3_9HYPH</name>
<feature type="transmembrane region" description="Helical" evidence="1">
    <location>
        <begin position="254"/>
        <end position="270"/>
    </location>
</feature>
<dbReference type="GO" id="GO:0016020">
    <property type="term" value="C:membrane"/>
    <property type="evidence" value="ECO:0007669"/>
    <property type="project" value="TreeGrafter"/>
</dbReference>
<gene>
    <name evidence="3" type="ORF">GCM10011491_19160</name>
</gene>
<dbReference type="GO" id="GO:0016747">
    <property type="term" value="F:acyltransferase activity, transferring groups other than amino-acyl groups"/>
    <property type="evidence" value="ECO:0007669"/>
    <property type="project" value="InterPro"/>
</dbReference>
<dbReference type="Pfam" id="PF01757">
    <property type="entry name" value="Acyl_transf_3"/>
    <property type="match status" value="1"/>
</dbReference>
<keyword evidence="3" id="KW-0012">Acyltransferase</keyword>